<evidence type="ECO:0000313" key="11">
    <source>
        <dbReference type="Proteomes" id="UP000240621"/>
    </source>
</evidence>
<reference evidence="10 11" key="1">
    <citation type="submission" date="2018-03" db="EMBL/GenBank/DDBJ databases">
        <title>Genomic Encyclopedia of Archaeal and Bacterial Type Strains, Phase II (KMG-II): from individual species to whole genera.</title>
        <authorList>
            <person name="Goeker M."/>
        </authorList>
    </citation>
    <scope>NUCLEOTIDE SEQUENCE [LARGE SCALE GENOMIC DNA]</scope>
    <source>
        <strain evidence="10 11">DSM 27267</strain>
    </source>
</reference>
<dbReference type="EC" id="5.2.1.8" evidence="7"/>
<dbReference type="GO" id="GO:0006457">
    <property type="term" value="P:protein folding"/>
    <property type="evidence" value="ECO:0007669"/>
    <property type="project" value="InterPro"/>
</dbReference>
<dbReference type="InterPro" id="IPR046357">
    <property type="entry name" value="PPIase_dom_sf"/>
</dbReference>
<keyword evidence="3" id="KW-0732">Signal</keyword>
<dbReference type="PROSITE" id="PS50059">
    <property type="entry name" value="FKBP_PPIASE"/>
    <property type="match status" value="1"/>
</dbReference>
<dbReference type="InterPro" id="IPR001179">
    <property type="entry name" value="PPIase_FKBP_dom"/>
</dbReference>
<comment type="similarity">
    <text evidence="2 7">Belongs to the FKBP-type PPIase family.</text>
</comment>
<dbReference type="InterPro" id="IPR000774">
    <property type="entry name" value="PPIase_FKBP_N"/>
</dbReference>
<dbReference type="Gene3D" id="1.10.287.460">
    <property type="entry name" value="Peptidyl-prolyl cis-trans isomerase, FKBP-type, N-terminal domain"/>
    <property type="match status" value="1"/>
</dbReference>
<evidence type="ECO:0000313" key="12">
    <source>
        <dbReference type="Proteomes" id="UP000396862"/>
    </source>
</evidence>
<evidence type="ECO:0000259" key="8">
    <source>
        <dbReference type="PROSITE" id="PS50059"/>
    </source>
</evidence>
<comment type="caution">
    <text evidence="10">The sequence shown here is derived from an EMBL/GenBank/DDBJ whole genome shotgun (WGS) entry which is preliminary data.</text>
</comment>
<keyword evidence="12" id="KW-1185">Reference proteome</keyword>
<dbReference type="EMBL" id="PYGC01000005">
    <property type="protein sequence ID" value="PSK82867.1"/>
    <property type="molecule type" value="Genomic_DNA"/>
</dbReference>
<feature type="domain" description="PPIase FKBP-type" evidence="8">
    <location>
        <begin position="117"/>
        <end position="203"/>
    </location>
</feature>
<dbReference type="EMBL" id="BLAU01000001">
    <property type="protein sequence ID" value="GET21317.1"/>
    <property type="molecule type" value="Genomic_DNA"/>
</dbReference>
<name>A0A2P8CD15_9BACT</name>
<dbReference type="Proteomes" id="UP000396862">
    <property type="component" value="Unassembled WGS sequence"/>
</dbReference>
<keyword evidence="5 6" id="KW-0413">Isomerase</keyword>
<evidence type="ECO:0000256" key="1">
    <source>
        <dbReference type="ARBA" id="ARBA00000971"/>
    </source>
</evidence>
<comment type="catalytic activity">
    <reaction evidence="1 6 7">
        <text>[protein]-peptidylproline (omega=180) = [protein]-peptidylproline (omega=0)</text>
        <dbReference type="Rhea" id="RHEA:16237"/>
        <dbReference type="Rhea" id="RHEA-COMP:10747"/>
        <dbReference type="Rhea" id="RHEA-COMP:10748"/>
        <dbReference type="ChEBI" id="CHEBI:83833"/>
        <dbReference type="ChEBI" id="CHEBI:83834"/>
        <dbReference type="EC" id="5.2.1.8"/>
    </reaction>
</comment>
<dbReference type="AlphaFoldDB" id="A0A2P8CD15"/>
<sequence length="204" mass="22292">MSKKELNSQVEKFSYSIGLSVASNLIGSGIKTIDTEAFDMAIKDAYEGKMPQISADEANQIIQEYISRVQDKEKDANLTAGKAYLEENKKKQHVEELPSGMQFEVMTQGDGELPSATDNVKCHYHGTLIDGSVFDSSVQRGEPATFPVNGVIQGWQEALQLMPVGSKWKLFIPPHLAYGENGAGGVIGPNATLIFEVELLEIVK</sequence>
<dbReference type="Proteomes" id="UP000240621">
    <property type="component" value="Unassembled WGS sequence"/>
</dbReference>
<reference evidence="9 12" key="2">
    <citation type="submission" date="2019-10" db="EMBL/GenBank/DDBJ databases">
        <title>Prolixibacter strains distinguished by the presence of nitrate reductase genes were adept at nitrate-dependent anaerobic corrosion of metallic iron and carbon steel.</title>
        <authorList>
            <person name="Iino T."/>
            <person name="Shono N."/>
            <person name="Ito K."/>
            <person name="Nakamura R."/>
            <person name="Sueoka K."/>
            <person name="Harayama S."/>
            <person name="Ohkuma M."/>
        </authorList>
    </citation>
    <scope>NUCLEOTIDE SEQUENCE [LARGE SCALE GENOMIC DNA]</scope>
    <source>
        <strain evidence="9 12">MIC1-1</strain>
    </source>
</reference>
<protein>
    <recommendedName>
        <fullName evidence="7">Peptidyl-prolyl cis-trans isomerase</fullName>
        <ecNumber evidence="7">5.2.1.8</ecNumber>
    </recommendedName>
</protein>
<evidence type="ECO:0000256" key="5">
    <source>
        <dbReference type="ARBA" id="ARBA00023235"/>
    </source>
</evidence>
<dbReference type="InterPro" id="IPR036944">
    <property type="entry name" value="PPIase_FKBP_N_sf"/>
</dbReference>
<dbReference type="PANTHER" id="PTHR43811">
    <property type="entry name" value="FKBP-TYPE PEPTIDYL-PROLYL CIS-TRANS ISOMERASE FKPA"/>
    <property type="match status" value="1"/>
</dbReference>
<evidence type="ECO:0000256" key="3">
    <source>
        <dbReference type="ARBA" id="ARBA00022729"/>
    </source>
</evidence>
<evidence type="ECO:0000256" key="7">
    <source>
        <dbReference type="RuleBase" id="RU003915"/>
    </source>
</evidence>
<gene>
    <name evidence="10" type="ORF">CLV93_105261</name>
    <name evidence="9" type="ORF">JCM18694_15630</name>
</gene>
<evidence type="ECO:0000256" key="2">
    <source>
        <dbReference type="ARBA" id="ARBA00006577"/>
    </source>
</evidence>
<evidence type="ECO:0000313" key="10">
    <source>
        <dbReference type="EMBL" id="PSK82867.1"/>
    </source>
</evidence>
<dbReference type="SUPFAM" id="SSF54534">
    <property type="entry name" value="FKBP-like"/>
    <property type="match status" value="1"/>
</dbReference>
<evidence type="ECO:0000256" key="4">
    <source>
        <dbReference type="ARBA" id="ARBA00023110"/>
    </source>
</evidence>
<dbReference type="Gene3D" id="3.10.50.40">
    <property type="match status" value="1"/>
</dbReference>
<organism evidence="10 11">
    <name type="scientific">Prolixibacter denitrificans</name>
    <dbReference type="NCBI Taxonomy" id="1541063"/>
    <lineage>
        <taxon>Bacteria</taxon>
        <taxon>Pseudomonadati</taxon>
        <taxon>Bacteroidota</taxon>
        <taxon>Bacteroidia</taxon>
        <taxon>Marinilabiliales</taxon>
        <taxon>Prolixibacteraceae</taxon>
        <taxon>Prolixibacter</taxon>
    </lineage>
</organism>
<dbReference type="Pfam" id="PF01346">
    <property type="entry name" value="FKBP_N"/>
    <property type="match status" value="1"/>
</dbReference>
<evidence type="ECO:0000256" key="6">
    <source>
        <dbReference type="PROSITE-ProRule" id="PRU00277"/>
    </source>
</evidence>
<dbReference type="PANTHER" id="PTHR43811:SF23">
    <property type="entry name" value="FKBP-TYPE 22 KDA PEPTIDYL-PROLYL CIS-TRANS ISOMERASE"/>
    <property type="match status" value="1"/>
</dbReference>
<dbReference type="FunFam" id="3.10.50.40:FF:000045">
    <property type="entry name" value="Peptidyl-prolyl cis-trans isomerase"/>
    <property type="match status" value="1"/>
</dbReference>
<proteinExistence type="inferred from homology"/>
<evidence type="ECO:0000313" key="9">
    <source>
        <dbReference type="EMBL" id="GET21317.1"/>
    </source>
</evidence>
<dbReference type="NCBIfam" id="NF008602">
    <property type="entry name" value="PRK11570.1"/>
    <property type="match status" value="1"/>
</dbReference>
<accession>A0A2P8CD15</accession>
<dbReference type="GO" id="GO:0003755">
    <property type="term" value="F:peptidyl-prolyl cis-trans isomerase activity"/>
    <property type="evidence" value="ECO:0007669"/>
    <property type="project" value="UniProtKB-UniRule"/>
</dbReference>
<dbReference type="OrthoDB" id="9814548at2"/>
<dbReference type="Pfam" id="PF00254">
    <property type="entry name" value="FKBP_C"/>
    <property type="match status" value="1"/>
</dbReference>
<dbReference type="RefSeq" id="WP_106542455.1">
    <property type="nucleotide sequence ID" value="NZ_BLAU01000001.1"/>
</dbReference>
<keyword evidence="4 6" id="KW-0697">Rotamase</keyword>